<gene>
    <name evidence="1" type="ORF">UA08_06858</name>
</gene>
<evidence type="ECO:0000313" key="1">
    <source>
        <dbReference type="EMBL" id="OKL57985.1"/>
    </source>
</evidence>
<dbReference type="GeneID" id="31006613"/>
<comment type="caution">
    <text evidence="1">The sequence shown here is derived from an EMBL/GenBank/DDBJ whole genome shotgun (WGS) entry which is preliminary data.</text>
</comment>
<accession>A0A225AU95</accession>
<reference evidence="1 2" key="1">
    <citation type="submission" date="2015-06" db="EMBL/GenBank/DDBJ databases">
        <title>Talaromyces atroroseus IBT 11181 draft genome.</title>
        <authorList>
            <person name="Rasmussen K.B."/>
            <person name="Rasmussen S."/>
            <person name="Petersen B."/>
            <person name="Sicheritz-Ponten T."/>
            <person name="Mortensen U.H."/>
            <person name="Thrane U."/>
        </authorList>
    </citation>
    <scope>NUCLEOTIDE SEQUENCE [LARGE SCALE GENOMIC DNA]</scope>
    <source>
        <strain evidence="1 2">IBT 11181</strain>
    </source>
</reference>
<dbReference type="EMBL" id="LFMY01000010">
    <property type="protein sequence ID" value="OKL57985.1"/>
    <property type="molecule type" value="Genomic_DNA"/>
</dbReference>
<keyword evidence="2" id="KW-1185">Reference proteome</keyword>
<evidence type="ECO:0000313" key="2">
    <source>
        <dbReference type="Proteomes" id="UP000214365"/>
    </source>
</evidence>
<proteinExistence type="predicted"/>
<protein>
    <submittedName>
        <fullName evidence="1">Uncharacterized protein</fullName>
    </submittedName>
</protein>
<dbReference type="Proteomes" id="UP000214365">
    <property type="component" value="Unassembled WGS sequence"/>
</dbReference>
<dbReference type="AlphaFoldDB" id="A0A225AU95"/>
<dbReference type="OrthoDB" id="4524949at2759"/>
<name>A0A225AU95_TALAT</name>
<organism evidence="1 2">
    <name type="scientific">Talaromyces atroroseus</name>
    <dbReference type="NCBI Taxonomy" id="1441469"/>
    <lineage>
        <taxon>Eukaryota</taxon>
        <taxon>Fungi</taxon>
        <taxon>Dikarya</taxon>
        <taxon>Ascomycota</taxon>
        <taxon>Pezizomycotina</taxon>
        <taxon>Eurotiomycetes</taxon>
        <taxon>Eurotiomycetidae</taxon>
        <taxon>Eurotiales</taxon>
        <taxon>Trichocomaceae</taxon>
        <taxon>Talaromyces</taxon>
        <taxon>Talaromyces sect. Trachyspermi</taxon>
    </lineage>
</organism>
<sequence>MTDEQKIVCCKNGLNLYAQEAYGDCQIVDTYTIVDQRLTKLETLLPLRECKTEVAVFYTTEKEVKVAPLREMLKGYAERLFASKGVKVYFKEFFFVVKDTGVGEQPYDPNGIVGAVNRIQYVQNLLNGKIEWSQKFAKPRLEDFHRIIFPSLESDIKKNGAMTAYDKPNIVFYEYITGKILAGMGRGPGCQADLLKLAQETKDITYGSVVQEKFSEWIYQSINNSAEFSGSNWHWIVLGRDENWVLRDRAYFVNILCDHMMQRGLEQLLK</sequence>
<dbReference type="RefSeq" id="XP_020118106.1">
    <property type="nucleotide sequence ID" value="XM_020269181.1"/>
</dbReference>